<feature type="transmembrane region" description="Helical" evidence="5">
    <location>
        <begin position="196"/>
        <end position="217"/>
    </location>
</feature>
<evidence type="ECO:0000256" key="1">
    <source>
        <dbReference type="ARBA" id="ARBA00004141"/>
    </source>
</evidence>
<name>A0ABM1BUH1_LIMPO</name>
<accession>A0ABM1BUH1</accession>
<evidence type="ECO:0000313" key="7">
    <source>
        <dbReference type="Proteomes" id="UP000694941"/>
    </source>
</evidence>
<dbReference type="InterPro" id="IPR050186">
    <property type="entry name" value="TPT_transporter"/>
</dbReference>
<keyword evidence="7" id="KW-1185">Reference proteome</keyword>
<feature type="transmembrane region" description="Helical" evidence="5">
    <location>
        <begin position="99"/>
        <end position="116"/>
    </location>
</feature>
<evidence type="ECO:0000256" key="3">
    <source>
        <dbReference type="ARBA" id="ARBA00022989"/>
    </source>
</evidence>
<reference evidence="8" key="1">
    <citation type="submission" date="2025-08" db="UniProtKB">
        <authorList>
            <consortium name="RefSeq"/>
        </authorList>
    </citation>
    <scope>IDENTIFICATION</scope>
    <source>
        <tissue evidence="8">Muscle</tissue>
    </source>
</reference>
<evidence type="ECO:0000256" key="5">
    <source>
        <dbReference type="SAM" id="Phobius"/>
    </source>
</evidence>
<feature type="transmembrane region" description="Helical" evidence="5">
    <location>
        <begin position="48"/>
        <end position="69"/>
    </location>
</feature>
<gene>
    <name evidence="8" type="primary">LOC106472783</name>
</gene>
<organism evidence="7 8">
    <name type="scientific">Limulus polyphemus</name>
    <name type="common">Atlantic horseshoe crab</name>
    <dbReference type="NCBI Taxonomy" id="6850"/>
    <lineage>
        <taxon>Eukaryota</taxon>
        <taxon>Metazoa</taxon>
        <taxon>Ecdysozoa</taxon>
        <taxon>Arthropoda</taxon>
        <taxon>Chelicerata</taxon>
        <taxon>Merostomata</taxon>
        <taxon>Xiphosura</taxon>
        <taxon>Limulidae</taxon>
        <taxon>Limulus</taxon>
    </lineage>
</organism>
<keyword evidence="4 5" id="KW-0472">Membrane</keyword>
<dbReference type="RefSeq" id="XP_013788895.2">
    <property type="nucleotide sequence ID" value="XM_013933441.2"/>
</dbReference>
<feature type="non-terminal residue" evidence="8">
    <location>
        <position position="1"/>
    </location>
</feature>
<evidence type="ECO:0000259" key="6">
    <source>
        <dbReference type="Pfam" id="PF03151"/>
    </source>
</evidence>
<feature type="transmembrane region" description="Helical" evidence="5">
    <location>
        <begin position="13"/>
        <end position="36"/>
    </location>
</feature>
<dbReference type="InterPro" id="IPR004853">
    <property type="entry name" value="Sugar_P_trans_dom"/>
</dbReference>
<feature type="transmembrane region" description="Helical" evidence="5">
    <location>
        <begin position="122"/>
        <end position="146"/>
    </location>
</feature>
<evidence type="ECO:0000256" key="4">
    <source>
        <dbReference type="ARBA" id="ARBA00023136"/>
    </source>
</evidence>
<comment type="subcellular location">
    <subcellularLocation>
        <location evidence="1">Membrane</location>
        <topology evidence="1">Multi-pass membrane protein</topology>
    </subcellularLocation>
</comment>
<dbReference type="Pfam" id="PF03151">
    <property type="entry name" value="TPT"/>
    <property type="match status" value="1"/>
</dbReference>
<dbReference type="GeneID" id="106472783"/>
<keyword evidence="2 5" id="KW-0812">Transmembrane</keyword>
<protein>
    <submittedName>
        <fullName evidence="8">GDP-fucose transporter 1-like</fullName>
    </submittedName>
</protein>
<dbReference type="InterPro" id="IPR037185">
    <property type="entry name" value="EmrE-like"/>
</dbReference>
<proteinExistence type="predicted"/>
<feature type="transmembrane region" description="Helical" evidence="5">
    <location>
        <begin position="253"/>
        <end position="271"/>
    </location>
</feature>
<evidence type="ECO:0000256" key="2">
    <source>
        <dbReference type="ARBA" id="ARBA00022692"/>
    </source>
</evidence>
<dbReference type="SUPFAM" id="SSF103481">
    <property type="entry name" value="Multidrug resistance efflux transporter EmrE"/>
    <property type="match status" value="1"/>
</dbReference>
<feature type="domain" description="Sugar phosphate transporter" evidence="6">
    <location>
        <begin position="2"/>
        <end position="264"/>
    </location>
</feature>
<dbReference type="PANTHER" id="PTHR11132">
    <property type="entry name" value="SOLUTE CARRIER FAMILY 35"/>
    <property type="match status" value="1"/>
</dbReference>
<keyword evidence="3 5" id="KW-1133">Transmembrane helix</keyword>
<dbReference type="Proteomes" id="UP000694941">
    <property type="component" value="Unplaced"/>
</dbReference>
<sequence>LEAPLFVTCFQCLVTTSLCVLMSALSIMAPFIITFPRIQVSLGVLKQVFPLSFIFVGMISFNNLCLKYVGVPFYYVGRSLTTVFNVILTYFLLHQKTSVKAVTCCAVIIIGFLLGVDQEGVAGSLSVVGVVYGVLASLFVSLYSIFTKKVLPVVDGNVWLLTFYNNLIAAFLFLPLMYCTGEIPIVVGYKHLTDHVFWALMTMGGACGLAIAYITVLQIKVTSPLTHNISGTAKACAQTLLAVTWFHEVKPTLWWMSNVIVLLGSAGYTRVKQQEMLRAHQEATVSKRDEDKTTA</sequence>
<evidence type="ECO:0000313" key="8">
    <source>
        <dbReference type="RefSeq" id="XP_013788895.2"/>
    </source>
</evidence>
<feature type="transmembrane region" description="Helical" evidence="5">
    <location>
        <begin position="75"/>
        <end position="92"/>
    </location>
</feature>